<dbReference type="RefSeq" id="WP_241245044.1">
    <property type="nucleotide sequence ID" value="NZ_CP049253.1"/>
</dbReference>
<dbReference type="InterPro" id="IPR028087">
    <property type="entry name" value="Tad_N"/>
</dbReference>
<organism evidence="3 4">
    <name type="scientific">Microbacterium amylolyticum</name>
    <dbReference type="NCBI Taxonomy" id="936337"/>
    <lineage>
        <taxon>Bacteria</taxon>
        <taxon>Bacillati</taxon>
        <taxon>Actinomycetota</taxon>
        <taxon>Actinomycetes</taxon>
        <taxon>Micrococcales</taxon>
        <taxon>Microbacteriaceae</taxon>
        <taxon>Microbacterium</taxon>
    </lineage>
</organism>
<keyword evidence="1" id="KW-1133">Transmembrane helix</keyword>
<comment type="caution">
    <text evidence="3">The sequence shown here is derived from an EMBL/GenBank/DDBJ whole genome shotgun (WGS) entry which is preliminary data.</text>
</comment>
<accession>A0ABS4ZKK3</accession>
<evidence type="ECO:0000256" key="1">
    <source>
        <dbReference type="SAM" id="Phobius"/>
    </source>
</evidence>
<name>A0ABS4ZKK3_9MICO</name>
<feature type="transmembrane region" description="Helical" evidence="1">
    <location>
        <begin position="12"/>
        <end position="33"/>
    </location>
</feature>
<keyword evidence="4" id="KW-1185">Reference proteome</keyword>
<evidence type="ECO:0000313" key="3">
    <source>
        <dbReference type="EMBL" id="MBP2437814.1"/>
    </source>
</evidence>
<dbReference type="Proteomes" id="UP001519362">
    <property type="component" value="Unassembled WGS sequence"/>
</dbReference>
<gene>
    <name evidence="3" type="ORF">JOF34_002400</name>
</gene>
<dbReference type="Pfam" id="PF13400">
    <property type="entry name" value="Tad"/>
    <property type="match status" value="1"/>
</dbReference>
<evidence type="ECO:0000313" key="4">
    <source>
        <dbReference type="Proteomes" id="UP001519362"/>
    </source>
</evidence>
<reference evidence="3 4" key="1">
    <citation type="submission" date="2021-03" db="EMBL/GenBank/DDBJ databases">
        <title>Sequencing the genomes of 1000 actinobacteria strains.</title>
        <authorList>
            <person name="Klenk H.-P."/>
        </authorList>
    </citation>
    <scope>NUCLEOTIDE SEQUENCE [LARGE SCALE GENOMIC DNA]</scope>
    <source>
        <strain evidence="3 4">DSM 24221</strain>
    </source>
</reference>
<sequence length="139" mass="14265">MMTEAGDERGSVLPLGIGYALLALAVVLVCINATSLHLSQKRLESLADAAALAAADGFRVAPTASGIGIELDEHSARRQAEEVITISPVDAHLVSVTAHGGNSARVTVRATWDSFLLSVFVPAGVDLEATATSRASLSG</sequence>
<evidence type="ECO:0000259" key="2">
    <source>
        <dbReference type="Pfam" id="PF13400"/>
    </source>
</evidence>
<protein>
    <submittedName>
        <fullName evidence="3">Membrane protein</fullName>
    </submittedName>
</protein>
<keyword evidence="1" id="KW-0812">Transmembrane</keyword>
<keyword evidence="1" id="KW-0472">Membrane</keyword>
<dbReference type="EMBL" id="JAGIOL010000001">
    <property type="protein sequence ID" value="MBP2437814.1"/>
    <property type="molecule type" value="Genomic_DNA"/>
</dbReference>
<proteinExistence type="predicted"/>
<feature type="domain" description="Putative Flp pilus-assembly TadG-like N-terminal" evidence="2">
    <location>
        <begin position="10"/>
        <end position="56"/>
    </location>
</feature>